<keyword evidence="5" id="KW-0998">Cell outer membrane</keyword>
<evidence type="ECO:0007829" key="12">
    <source>
        <dbReference type="PDB" id="6KK9"/>
    </source>
</evidence>
<protein>
    <submittedName>
        <fullName evidence="7">Outer Surface Protein A</fullName>
    </submittedName>
</protein>
<dbReference type="Pfam" id="PF00820">
    <property type="entry name" value="Lipoprotein_1"/>
    <property type="match status" value="2"/>
</dbReference>
<evidence type="ECO:0000256" key="1">
    <source>
        <dbReference type="ARBA" id="ARBA00004459"/>
    </source>
</evidence>
<dbReference type="PDB" id="5Z1O">
    <property type="method" value="X-ray"/>
    <property type="resolution" value="2.00 A"/>
    <property type="chains" value="A/B=1-320"/>
</dbReference>
<dbReference type="SMR" id="D0VWU8"/>
<dbReference type="PDB" id="3EC5">
    <property type="method" value="X-ray"/>
    <property type="resolution" value="1.75 A"/>
    <property type="chains" value="A=1-320"/>
</dbReference>
<dbReference type="PDB" id="5YS7">
    <property type="method" value="X-ray"/>
    <property type="resolution" value="2.10 A"/>
    <property type="chains" value="A=1-320"/>
</dbReference>
<keyword evidence="4" id="KW-0564">Palmitate</keyword>
<evidence type="ECO:0007829" key="8">
    <source>
        <dbReference type="PDB" id="3CKA"/>
    </source>
</evidence>
<evidence type="ECO:0000256" key="4">
    <source>
        <dbReference type="ARBA" id="ARBA00023139"/>
    </source>
</evidence>
<keyword evidence="8 9" id="KW-0002">3D-structure</keyword>
<dbReference type="Gene3D" id="3.90.930.1">
    <property type="match status" value="2"/>
</dbReference>
<dbReference type="PDB" id="3CKA">
    <property type="method" value="X-ray"/>
    <property type="resolution" value="1.65 A"/>
    <property type="chains" value="A/B=5-320"/>
</dbReference>
<dbReference type="SUPFAM" id="SSF51087">
    <property type="entry name" value="Outer surface protein"/>
    <property type="match status" value="2"/>
</dbReference>
<dbReference type="PDBsum" id="5Z1O"/>
<proteinExistence type="evidence at protein level"/>
<keyword evidence="2" id="KW-0732">Signal</keyword>
<dbReference type="PDBsum" id="2HKD"/>
<evidence type="ECO:0000313" key="7">
    <source>
        <dbReference type="PDB" id="3EC5"/>
    </source>
</evidence>
<dbReference type="PDBsum" id="3EC5"/>
<dbReference type="InterPro" id="IPR001809">
    <property type="entry name" value="OM_lipoprot_Borrelia"/>
</dbReference>
<organism evidence="7">
    <name type="scientific">Borreliella burgdorferi</name>
    <name type="common">Lyme disease spirochete</name>
    <name type="synonym">Borrelia burgdorferi</name>
    <dbReference type="NCBI Taxonomy" id="139"/>
    <lineage>
        <taxon>Bacteria</taxon>
        <taxon>Pseudomonadati</taxon>
        <taxon>Spirochaetota</taxon>
        <taxon>Spirochaetia</taxon>
        <taxon>Spirochaetales</taxon>
        <taxon>Borreliaceae</taxon>
        <taxon>Borreliella</taxon>
    </lineage>
</organism>
<evidence type="ECO:0007829" key="13">
    <source>
        <dbReference type="PDB" id="8XWG"/>
    </source>
</evidence>
<reference evidence="7 9" key="1">
    <citation type="journal article" date="2009" name="J. Mol. Biol.">
        <title>Molecular mechanism of thioflavin-T binding to the surface of beta-rich peptide self-assemblies.</title>
        <authorList>
            <person name="Biancalana M."/>
            <person name="Makabe K."/>
            <person name="Koide A."/>
            <person name="Koide S."/>
        </authorList>
    </citation>
    <scope>X-RAY CRYSTALLOGRAPHY (1.75 ANGSTROMS)</scope>
</reference>
<dbReference type="PDB" id="6KK9">
    <property type="method" value="X-ray"/>
    <property type="resolution" value="2.20 A"/>
    <property type="chains" value="B/C/D/O=1-198"/>
</dbReference>
<dbReference type="PRINTS" id="PR00968">
    <property type="entry name" value="OUTRSURFACE"/>
</dbReference>
<dbReference type="PDBsum" id="2OY8"/>
<evidence type="ECO:0000256" key="6">
    <source>
        <dbReference type="ARBA" id="ARBA00023288"/>
    </source>
</evidence>
<dbReference type="PDB" id="8XWG">
    <property type="method" value="X-ray"/>
    <property type="resolution" value="2.00 A"/>
    <property type="chains" value="A=1-320"/>
</dbReference>
<dbReference type="InterPro" id="IPR023322">
    <property type="entry name" value="OM_lipoprot_dom_sf"/>
</dbReference>
<dbReference type="GO" id="GO:0009279">
    <property type="term" value="C:cell outer membrane"/>
    <property type="evidence" value="ECO:0007669"/>
    <property type="project" value="UniProtKB-SubCell"/>
</dbReference>
<accession>D0VWU8</accession>
<keyword evidence="6" id="KW-0449">Lipoprotein</keyword>
<dbReference type="AlphaFoldDB" id="D0VWU8"/>
<dbReference type="EvolutionaryTrace" id="D0VWU8"/>
<evidence type="ECO:0007829" key="10">
    <source>
        <dbReference type="PDB" id="5YS7"/>
    </source>
</evidence>
<reference evidence="13" key="6">
    <citation type="journal article" date="2024" name="Int. J. Biol. Macromol.">
        <title>Redesign of a thioflavin-T-binding protein with a flat beta-sheet to evaluate a thioflavin-T-derived photocatalyst with enhanced affinity.</title>
        <authorList>
            <person name="Miura Y."/>
            <person name="Namioka S."/>
            <person name="Iwai A."/>
            <person name="Yoshida N."/>
            <person name="Konno H."/>
            <person name="Sohma Y."/>
            <person name="Kanai M."/>
            <person name="Makabe K."/>
        </authorList>
    </citation>
    <scope>X-RAY CRYSTALLOGRAPHY (2.00 ANGSTROMS)</scope>
</reference>
<evidence type="ECO:0000256" key="3">
    <source>
        <dbReference type="ARBA" id="ARBA00023136"/>
    </source>
</evidence>
<dbReference type="PDBsum" id="3CKA"/>
<dbReference type="Gene3D" id="2.40.128.160">
    <property type="entry name" value="C1 set domains (antibody constant domain-like)"/>
    <property type="match status" value="1"/>
</dbReference>
<reference evidence="12" key="5">
    <citation type="journal article" date="2021" name="Proteins">
        <title>Structural analysis of the beta-sheet edge of peptide self-assembly using a model protein.</title>
        <authorList>
            <person name="Shiga S."/>
            <person name="Makabe K."/>
        </authorList>
    </citation>
    <scope>X-RAY CRYSTALLOGRAPHY (2.20 ANGSTROMS) OF 1-198</scope>
</reference>
<evidence type="ECO:0000256" key="5">
    <source>
        <dbReference type="ARBA" id="ARBA00023237"/>
    </source>
</evidence>
<dbReference type="PDBsum" id="5YS7"/>
<evidence type="ECO:0007829" key="9">
    <source>
        <dbReference type="PDB" id="3EC5"/>
    </source>
</evidence>
<evidence type="ECO:0007829" key="11">
    <source>
        <dbReference type="PDB" id="5Z1O"/>
    </source>
</evidence>
<keyword evidence="3" id="KW-0472">Membrane</keyword>
<sequence length="320" mass="34492">GSHMKNSVSVDLPGSMKVLVSKSSNADGKYDLIATVDALELSGTSDKNNGSGVLEGVKADASKVKLTISDDLGQTTLEVFKSDGSTLVSKKVTSKDKSSTYELFNEKGELSLKYITRADKSSTYELFNEKGELSLKYITRADKSSTYELFNEKGELSEKKITRADKSSTYELFNEKGELSLKYITRADGTRLEYTGIKSDGSGKAKEVLKGYVLEGTLTAEKTTLVVKEGTVTLSKNISKSGEVSVELNDTDSSAATKKTAAWNSGTSTLTITVNSKKTKDLVFTSSNTITVQQYDSNGTSLEGSAVEITKLDEIKNALK</sequence>
<evidence type="ECO:0000256" key="2">
    <source>
        <dbReference type="ARBA" id="ARBA00022729"/>
    </source>
</evidence>
<reference evidence="10" key="3">
    <citation type="submission" date="2017-11" db="PDB data bank">
        <title>Crystal structure of an OspA mutant.</title>
        <authorList>
            <person name="Takada S."/>
            <person name="Makabe K."/>
        </authorList>
    </citation>
    <scope>X-RAY CRYSTALLOGRAPHY (2.00 ANGSTROMS)</scope>
</reference>
<reference evidence="8" key="2">
    <citation type="journal article" date="2010" name="Proc. Natl. Acad. Sci. U.S.A.">
        <title>Minimalist design of water-soluble cross-beta architecture.</title>
        <authorList>
            <person name="Biancalana M."/>
            <person name="Makabe K."/>
            <person name="Koide S."/>
        </authorList>
    </citation>
    <scope>X-RAY CRYSTALLOGRAPHY (1.65 ANGSTROMS) OF 5-320</scope>
</reference>
<name>D0VWU8_BORBG</name>
<comment type="subcellular location">
    <subcellularLocation>
        <location evidence="1">Cell outer membrane</location>
        <topology evidence="1">Lipid-anchor</topology>
    </subcellularLocation>
</comment>
<reference evidence="11" key="4">
    <citation type="submission" date="2017-12" db="PDB data bank">
        <title>Crystal structure of an OspA mutant.</title>
        <authorList>
            <person name="Takada S."/>
            <person name="Makabe K."/>
        </authorList>
    </citation>
    <scope>X-RAY CRYSTALLOGRAPHY (2.00 ANGSTROMS)</scope>
</reference>